<proteinExistence type="predicted"/>
<protein>
    <submittedName>
        <fullName evidence="1">Uncharacterized protein</fullName>
    </submittedName>
</protein>
<name>A0A8J3VD92_9ACTN</name>
<comment type="caution">
    <text evidence="1">The sequence shown here is derived from an EMBL/GenBank/DDBJ whole genome shotgun (WGS) entry which is preliminary data.</text>
</comment>
<dbReference type="RefSeq" id="WP_203907272.1">
    <property type="nucleotide sequence ID" value="NZ_BONY01000007.1"/>
</dbReference>
<keyword evidence="2" id="KW-1185">Reference proteome</keyword>
<dbReference type="EMBL" id="BONY01000007">
    <property type="protein sequence ID" value="GIH03354.1"/>
    <property type="molecule type" value="Genomic_DNA"/>
</dbReference>
<sequence length="174" mass="18941">MAAFDQDRDGHRPDYHLLTKSPIARVGTAEVLANLTGWLQDEGYHLIEVQASWLISAHMIRDLTAMSQNDCSSDGCWQCLSGSVGGILFDAPAGATGVVLVLKDFGVYAGHRYGDAMTLLDIVASCAWRALSLGRRVLCLAHVEQADIPLPRPGPFIAGSAEWAWQDHVARLKR</sequence>
<gene>
    <name evidence="1" type="ORF">Rhe02_14210</name>
</gene>
<dbReference type="Proteomes" id="UP000612899">
    <property type="component" value="Unassembled WGS sequence"/>
</dbReference>
<evidence type="ECO:0000313" key="2">
    <source>
        <dbReference type="Proteomes" id="UP000612899"/>
    </source>
</evidence>
<reference evidence="1" key="1">
    <citation type="submission" date="2021-01" db="EMBL/GenBank/DDBJ databases">
        <title>Whole genome shotgun sequence of Rhizocola hellebori NBRC 109834.</title>
        <authorList>
            <person name="Komaki H."/>
            <person name="Tamura T."/>
        </authorList>
    </citation>
    <scope>NUCLEOTIDE SEQUENCE</scope>
    <source>
        <strain evidence="1">NBRC 109834</strain>
    </source>
</reference>
<organism evidence="1 2">
    <name type="scientific">Rhizocola hellebori</name>
    <dbReference type="NCBI Taxonomy" id="1392758"/>
    <lineage>
        <taxon>Bacteria</taxon>
        <taxon>Bacillati</taxon>
        <taxon>Actinomycetota</taxon>
        <taxon>Actinomycetes</taxon>
        <taxon>Micromonosporales</taxon>
        <taxon>Micromonosporaceae</taxon>
        <taxon>Rhizocola</taxon>
    </lineage>
</organism>
<accession>A0A8J3VD92</accession>
<evidence type="ECO:0000313" key="1">
    <source>
        <dbReference type="EMBL" id="GIH03354.1"/>
    </source>
</evidence>
<dbReference type="AlphaFoldDB" id="A0A8J3VD92"/>